<evidence type="ECO:0000256" key="7">
    <source>
        <dbReference type="ARBA" id="ARBA00023242"/>
    </source>
</evidence>
<dbReference type="GO" id="GO:0045944">
    <property type="term" value="P:positive regulation of transcription by RNA polymerase II"/>
    <property type="evidence" value="ECO:0007669"/>
    <property type="project" value="TreeGrafter"/>
</dbReference>
<feature type="compositionally biased region" description="Polar residues" evidence="9">
    <location>
        <begin position="169"/>
        <end position="179"/>
    </location>
</feature>
<dbReference type="CDD" id="cd00202">
    <property type="entry name" value="ZnF_GATA"/>
    <property type="match status" value="1"/>
</dbReference>
<dbReference type="PROSITE" id="PS50114">
    <property type="entry name" value="GATA_ZN_FINGER_2"/>
    <property type="match status" value="1"/>
</dbReference>
<dbReference type="GeneID" id="36570436"/>
<dbReference type="InParanoid" id="A0A2T3BBP2"/>
<feature type="compositionally biased region" description="Basic and acidic residues" evidence="9">
    <location>
        <begin position="224"/>
        <end position="273"/>
    </location>
</feature>
<dbReference type="InterPro" id="IPR000679">
    <property type="entry name" value="Znf_GATA"/>
</dbReference>
<dbReference type="AlphaFoldDB" id="A0A2T3BBP2"/>
<dbReference type="GO" id="GO:0005634">
    <property type="term" value="C:nucleus"/>
    <property type="evidence" value="ECO:0007669"/>
    <property type="project" value="UniProtKB-SubCell"/>
</dbReference>
<evidence type="ECO:0000256" key="5">
    <source>
        <dbReference type="ARBA" id="ARBA00023015"/>
    </source>
</evidence>
<dbReference type="Pfam" id="PF00320">
    <property type="entry name" value="GATA"/>
    <property type="match status" value="1"/>
</dbReference>
<dbReference type="InterPro" id="IPR013088">
    <property type="entry name" value="Znf_NHR/GATA"/>
</dbReference>
<keyword evidence="4" id="KW-0862">Zinc</keyword>
<dbReference type="PROSITE" id="PS00344">
    <property type="entry name" value="GATA_ZN_FINGER_1"/>
    <property type="match status" value="1"/>
</dbReference>
<comment type="subcellular location">
    <subcellularLocation>
        <location evidence="1">Nucleus</location>
    </subcellularLocation>
</comment>
<dbReference type="GO" id="GO:0000978">
    <property type="term" value="F:RNA polymerase II cis-regulatory region sequence-specific DNA binding"/>
    <property type="evidence" value="ECO:0007669"/>
    <property type="project" value="TreeGrafter"/>
</dbReference>
<evidence type="ECO:0000256" key="9">
    <source>
        <dbReference type="SAM" id="MobiDB-lite"/>
    </source>
</evidence>
<dbReference type="GO" id="GO:0008270">
    <property type="term" value="F:zinc ion binding"/>
    <property type="evidence" value="ECO:0007669"/>
    <property type="project" value="UniProtKB-KW"/>
</dbReference>
<evidence type="ECO:0000313" key="11">
    <source>
        <dbReference type="EMBL" id="PSS25742.1"/>
    </source>
</evidence>
<dbReference type="InterPro" id="IPR056998">
    <property type="entry name" value="Asd-4/GZF3_helical"/>
</dbReference>
<dbReference type="GO" id="GO:0000981">
    <property type="term" value="F:DNA-binding transcription factor activity, RNA polymerase II-specific"/>
    <property type="evidence" value="ECO:0007669"/>
    <property type="project" value="TreeGrafter"/>
</dbReference>
<dbReference type="InterPro" id="IPR039355">
    <property type="entry name" value="Transcription_factor_GATA"/>
</dbReference>
<feature type="domain" description="GATA-type" evidence="10">
    <location>
        <begin position="10"/>
        <end position="63"/>
    </location>
</feature>
<dbReference type="RefSeq" id="XP_024724341.1">
    <property type="nucleotide sequence ID" value="XM_024862355.1"/>
</dbReference>
<keyword evidence="7" id="KW-0539">Nucleus</keyword>
<feature type="compositionally biased region" description="Polar residues" evidence="9">
    <location>
        <begin position="287"/>
        <end position="296"/>
    </location>
</feature>
<feature type="compositionally biased region" description="Polar residues" evidence="9">
    <location>
        <begin position="113"/>
        <end position="135"/>
    </location>
</feature>
<name>A0A2T3BBP2_AMORE</name>
<dbReference type="OrthoDB" id="515401at2759"/>
<evidence type="ECO:0000259" key="10">
    <source>
        <dbReference type="PROSITE" id="PS50114"/>
    </source>
</evidence>
<dbReference type="PANTHER" id="PTHR10071:SF338">
    <property type="entry name" value="GATA-TYPE DOMAIN-CONTAINING PROTEIN"/>
    <property type="match status" value="1"/>
</dbReference>
<evidence type="ECO:0000256" key="4">
    <source>
        <dbReference type="ARBA" id="ARBA00022833"/>
    </source>
</evidence>
<evidence type="ECO:0000256" key="2">
    <source>
        <dbReference type="ARBA" id="ARBA00022723"/>
    </source>
</evidence>
<dbReference type="PANTHER" id="PTHR10071">
    <property type="entry name" value="TRANSCRIPTION FACTOR GATA FAMILY MEMBER"/>
    <property type="match status" value="1"/>
</dbReference>
<proteinExistence type="predicted"/>
<dbReference type="EMBL" id="KZ679007">
    <property type="protein sequence ID" value="PSS25742.1"/>
    <property type="molecule type" value="Genomic_DNA"/>
</dbReference>
<keyword evidence="5" id="KW-0805">Transcription regulation</keyword>
<dbReference type="STRING" id="857342.A0A2T3BBP2"/>
<evidence type="ECO:0000256" key="1">
    <source>
        <dbReference type="ARBA" id="ARBA00004123"/>
    </source>
</evidence>
<dbReference type="SMART" id="SM00401">
    <property type="entry name" value="ZnF_GATA"/>
    <property type="match status" value="1"/>
</dbReference>
<keyword evidence="6" id="KW-0804">Transcription</keyword>
<evidence type="ECO:0000256" key="8">
    <source>
        <dbReference type="PROSITE-ProRule" id="PRU00094"/>
    </source>
</evidence>
<feature type="region of interest" description="Disordered" evidence="9">
    <location>
        <begin position="88"/>
        <end position="179"/>
    </location>
</feature>
<protein>
    <recommendedName>
        <fullName evidence="10">GATA-type domain-containing protein</fullName>
    </recommendedName>
</protein>
<evidence type="ECO:0000256" key="6">
    <source>
        <dbReference type="ARBA" id="ARBA00023163"/>
    </source>
</evidence>
<evidence type="ECO:0000256" key="3">
    <source>
        <dbReference type="ARBA" id="ARBA00022771"/>
    </source>
</evidence>
<evidence type="ECO:0000313" key="12">
    <source>
        <dbReference type="Proteomes" id="UP000241818"/>
    </source>
</evidence>
<keyword evidence="3 8" id="KW-0863">Zinc-finger</keyword>
<sequence>MATMANTDRETAQPTCQNCTTSTTPLWRRDEIGSVLCNACGLFLKLHGRPRPISLKTDVIKSRNRVKSSGAAQGAKKKASRIVILFESHGLEQTRSQGGTPPPGPMGHRRTSQKSANGHSDGSNSPISRTATPSMYANHMPAYNGHALDDHYTHPSPTLPPMHLRQPSPGRSTSPLNGAQSLEVPQTYEQLIAQNSSLKTRVSELEVINELFRGRVTQLEQDESNARRGEEMRRESEHNLMSRLEESQRRENQLKRRLDDVERELSELKEGAPRAKKMRVADMVGDSESSTPQSVT</sequence>
<dbReference type="PRINTS" id="PR00619">
    <property type="entry name" value="GATAZNFINGER"/>
</dbReference>
<dbReference type="Pfam" id="PF25026">
    <property type="entry name" value="Asd-4"/>
    <property type="match status" value="1"/>
</dbReference>
<reference evidence="11 12" key="1">
    <citation type="journal article" date="2018" name="New Phytol.">
        <title>Comparative genomics and transcriptomics depict ericoid mycorrhizal fungi as versatile saprotrophs and plant mutualists.</title>
        <authorList>
            <person name="Martino E."/>
            <person name="Morin E."/>
            <person name="Grelet G.A."/>
            <person name="Kuo A."/>
            <person name="Kohler A."/>
            <person name="Daghino S."/>
            <person name="Barry K.W."/>
            <person name="Cichocki N."/>
            <person name="Clum A."/>
            <person name="Dockter R.B."/>
            <person name="Hainaut M."/>
            <person name="Kuo R.C."/>
            <person name="LaButti K."/>
            <person name="Lindahl B.D."/>
            <person name="Lindquist E.A."/>
            <person name="Lipzen A."/>
            <person name="Khouja H.R."/>
            <person name="Magnuson J."/>
            <person name="Murat C."/>
            <person name="Ohm R.A."/>
            <person name="Singer S.W."/>
            <person name="Spatafora J.W."/>
            <person name="Wang M."/>
            <person name="Veneault-Fourrey C."/>
            <person name="Henrissat B."/>
            <person name="Grigoriev I.V."/>
            <person name="Martin F.M."/>
            <person name="Perotto S."/>
        </authorList>
    </citation>
    <scope>NUCLEOTIDE SEQUENCE [LARGE SCALE GENOMIC DNA]</scope>
    <source>
        <strain evidence="11 12">ATCC 22711</strain>
    </source>
</reference>
<keyword evidence="2" id="KW-0479">Metal-binding</keyword>
<dbReference type="GO" id="GO:0000122">
    <property type="term" value="P:negative regulation of transcription by RNA polymerase II"/>
    <property type="evidence" value="ECO:0007669"/>
    <property type="project" value="TreeGrafter"/>
</dbReference>
<feature type="region of interest" description="Disordered" evidence="9">
    <location>
        <begin position="1"/>
        <end position="22"/>
    </location>
</feature>
<keyword evidence="12" id="KW-1185">Reference proteome</keyword>
<feature type="region of interest" description="Disordered" evidence="9">
    <location>
        <begin position="221"/>
        <end position="296"/>
    </location>
</feature>
<dbReference type="Proteomes" id="UP000241818">
    <property type="component" value="Unassembled WGS sequence"/>
</dbReference>
<dbReference type="SUPFAM" id="SSF57716">
    <property type="entry name" value="Glucocorticoid receptor-like (DNA-binding domain)"/>
    <property type="match status" value="1"/>
</dbReference>
<dbReference type="FunFam" id="3.30.50.10:FF:000007">
    <property type="entry name" value="Nitrogen regulatory AreA, N-terminal"/>
    <property type="match status" value="1"/>
</dbReference>
<gene>
    <name evidence="11" type="ORF">M430DRAFT_134471</name>
</gene>
<organism evidence="11 12">
    <name type="scientific">Amorphotheca resinae ATCC 22711</name>
    <dbReference type="NCBI Taxonomy" id="857342"/>
    <lineage>
        <taxon>Eukaryota</taxon>
        <taxon>Fungi</taxon>
        <taxon>Dikarya</taxon>
        <taxon>Ascomycota</taxon>
        <taxon>Pezizomycotina</taxon>
        <taxon>Leotiomycetes</taxon>
        <taxon>Helotiales</taxon>
        <taxon>Amorphothecaceae</taxon>
        <taxon>Amorphotheca</taxon>
    </lineage>
</organism>
<accession>A0A2T3BBP2</accession>
<dbReference type="Gene3D" id="3.30.50.10">
    <property type="entry name" value="Erythroid Transcription Factor GATA-1, subunit A"/>
    <property type="match status" value="1"/>
</dbReference>